<accession>A0A937ESN1</accession>
<keyword evidence="1" id="KW-0812">Transmembrane</keyword>
<reference evidence="2" key="1">
    <citation type="submission" date="2021-01" db="EMBL/GenBank/DDBJ databases">
        <title>WGS of actinomycetes isolated from Thailand.</title>
        <authorList>
            <person name="Thawai C."/>
        </authorList>
    </citation>
    <scope>NUCLEOTIDE SEQUENCE</scope>
    <source>
        <strain evidence="2">RCU-197</strain>
    </source>
</reference>
<keyword evidence="1" id="KW-1133">Transmembrane helix</keyword>
<gene>
    <name evidence="2" type="ORF">JK359_38430</name>
</gene>
<feature type="non-terminal residue" evidence="2">
    <location>
        <position position="228"/>
    </location>
</feature>
<dbReference type="EMBL" id="JAERRK010000056">
    <property type="protein sequence ID" value="MBL1087735.1"/>
    <property type="molecule type" value="Genomic_DNA"/>
</dbReference>
<feature type="transmembrane region" description="Helical" evidence="1">
    <location>
        <begin position="152"/>
        <end position="174"/>
    </location>
</feature>
<dbReference type="Proteomes" id="UP000661858">
    <property type="component" value="Unassembled WGS sequence"/>
</dbReference>
<evidence type="ECO:0000256" key="1">
    <source>
        <dbReference type="SAM" id="Phobius"/>
    </source>
</evidence>
<keyword evidence="3" id="KW-1185">Reference proteome</keyword>
<comment type="caution">
    <text evidence="2">The sequence shown here is derived from an EMBL/GenBank/DDBJ whole genome shotgun (WGS) entry which is preliminary data.</text>
</comment>
<proteinExistence type="predicted"/>
<feature type="transmembrane region" description="Helical" evidence="1">
    <location>
        <begin position="66"/>
        <end position="88"/>
    </location>
</feature>
<keyword evidence="1" id="KW-0472">Membrane</keyword>
<organism evidence="2 3">
    <name type="scientific">Streptomyces actinomycinicus</name>
    <dbReference type="NCBI Taxonomy" id="1695166"/>
    <lineage>
        <taxon>Bacteria</taxon>
        <taxon>Bacillati</taxon>
        <taxon>Actinomycetota</taxon>
        <taxon>Actinomycetes</taxon>
        <taxon>Kitasatosporales</taxon>
        <taxon>Streptomycetaceae</taxon>
        <taxon>Streptomyces</taxon>
    </lineage>
</organism>
<sequence>MQLVAIIVSLTLMVVGFALFGRALLQIFNFIRLGQPVPENLRTNNPYHRTVTLVREFVAHTRMNRWGVIGVAHWFVAVGFYTLLQTLVNATGQLFQPDWVLPVVGDWAPYNIFVEFIGTMTVAGILALIVIRQLSRPNKPGRKSRFAGSNTGQAYFVETVILVVGTCIMVLHALEGALHHVDHYEASLFVSYPLVAWFRGMSQSTLENLVYFFAGLKIATSFIWMITV</sequence>
<protein>
    <submittedName>
        <fullName evidence="2">Fe-S oxidoreductase</fullName>
    </submittedName>
</protein>
<evidence type="ECO:0000313" key="3">
    <source>
        <dbReference type="Proteomes" id="UP000661858"/>
    </source>
</evidence>
<feature type="transmembrane region" description="Helical" evidence="1">
    <location>
        <begin position="108"/>
        <end position="131"/>
    </location>
</feature>
<evidence type="ECO:0000313" key="2">
    <source>
        <dbReference type="EMBL" id="MBL1087735.1"/>
    </source>
</evidence>
<feature type="transmembrane region" description="Helical" evidence="1">
    <location>
        <begin position="6"/>
        <end position="25"/>
    </location>
</feature>
<feature type="transmembrane region" description="Helical" evidence="1">
    <location>
        <begin position="209"/>
        <end position="227"/>
    </location>
</feature>
<name>A0A937ESN1_9ACTN</name>
<dbReference type="AlphaFoldDB" id="A0A937ESN1"/>